<dbReference type="Pfam" id="PF04007">
    <property type="entry name" value="DUF354"/>
    <property type="match status" value="1"/>
</dbReference>
<dbReference type="PANTHER" id="PTHR39662:SF1">
    <property type="entry name" value="DUF354 DOMAIN-CONTAINING PROTEIN"/>
    <property type="match status" value="1"/>
</dbReference>
<keyword evidence="2" id="KW-1185">Reference proteome</keyword>
<dbReference type="SUPFAM" id="SSF53756">
    <property type="entry name" value="UDP-Glycosyltransferase/glycogen phosphorylase"/>
    <property type="match status" value="1"/>
</dbReference>
<dbReference type="PIRSF" id="PIRSF005357">
    <property type="entry name" value="UCP005357"/>
    <property type="match status" value="1"/>
</dbReference>
<comment type="caution">
    <text evidence="1">The sequence shown here is derived from an EMBL/GenBank/DDBJ whole genome shotgun (WGS) entry which is preliminary data.</text>
</comment>
<organism evidence="1 2">
    <name type="scientific">Methanosphaera cuniculi</name>
    <dbReference type="NCBI Taxonomy" id="1077256"/>
    <lineage>
        <taxon>Archaea</taxon>
        <taxon>Methanobacteriati</taxon>
        <taxon>Methanobacteriota</taxon>
        <taxon>Methanomada group</taxon>
        <taxon>Methanobacteria</taxon>
        <taxon>Methanobacteriales</taxon>
        <taxon>Methanobacteriaceae</taxon>
        <taxon>Methanosphaera</taxon>
    </lineage>
</organism>
<dbReference type="AlphaFoldDB" id="A0A2A2HBZ8"/>
<evidence type="ECO:0000313" key="2">
    <source>
        <dbReference type="Proteomes" id="UP000217528"/>
    </source>
</evidence>
<proteinExistence type="predicted"/>
<dbReference type="PANTHER" id="PTHR39662">
    <property type="entry name" value="DUF354 DOMAIN-CONTAINING PROTEIN-RELATED"/>
    <property type="match status" value="1"/>
</dbReference>
<name>A0A2A2HBZ8_9EURY</name>
<evidence type="ECO:0008006" key="3">
    <source>
        <dbReference type="Google" id="ProtNLM"/>
    </source>
</evidence>
<evidence type="ECO:0000313" key="1">
    <source>
        <dbReference type="EMBL" id="PAV06784.1"/>
    </source>
</evidence>
<protein>
    <recommendedName>
        <fullName evidence="3">DUF354 domain-containing protein</fullName>
    </recommendedName>
</protein>
<dbReference type="Gene3D" id="3.40.50.2000">
    <property type="entry name" value="Glycogen Phosphorylase B"/>
    <property type="match status" value="1"/>
</dbReference>
<reference evidence="1 2" key="1">
    <citation type="journal article" date="2017" name="BMC Genomics">
        <title>Genomic analysis of methanogenic archaea reveals a shift towards energy conservation.</title>
        <authorList>
            <person name="Gilmore S.P."/>
            <person name="Henske J.K."/>
            <person name="Sexton J.A."/>
            <person name="Solomon K.V."/>
            <person name="Seppala S."/>
            <person name="Yoo J.I."/>
            <person name="Huyett L.M."/>
            <person name="Pressman A."/>
            <person name="Cogan J.Z."/>
            <person name="Kivenson V."/>
            <person name="Peng X."/>
            <person name="Tan Y."/>
            <person name="Valentine D.L."/>
            <person name="O'Malley M.A."/>
        </authorList>
    </citation>
    <scope>NUCLEOTIDE SEQUENCE [LARGE SCALE GENOMIC DNA]</scope>
    <source>
        <strain evidence="1 2">1R-7</strain>
    </source>
</reference>
<dbReference type="InterPro" id="IPR007152">
    <property type="entry name" value="DUF354"/>
</dbReference>
<accession>A0A2A2HBZ8</accession>
<dbReference type="OrthoDB" id="185087at2157"/>
<dbReference type="Proteomes" id="UP000217528">
    <property type="component" value="Unassembled WGS sequence"/>
</dbReference>
<dbReference type="EMBL" id="LMVN01000026">
    <property type="protein sequence ID" value="PAV06784.1"/>
    <property type="molecule type" value="Genomic_DNA"/>
</dbReference>
<gene>
    <name evidence="1" type="ORF">ASJ82_06450</name>
</gene>
<sequence length="348" mass="39711">MKTMKIWIDIVNSPHVRFFNGIIKKLREDGHEVLITARDFSNIHDLLDIFQIKYTSIGDHGVTLEEKLLSSTKRAYELANFIKDKNIDIAITKHSIELPRVAFGLGIPNIFILDNEHAIAANKLTLPLVNKLIIPEIFDVWNTIKFGMNPNNIIRYNGTCEVTHLEDFKYNPDILDELSIKTDKKHVILMRPEPSLASYLDTDCTKSVLTPIVDELKDIAEILIIPRFKTQGEIFKDIPNVHIIQPPVDTFSLMKRADLVIGAGGTMNREAALLGTDVISCYPGSQLSVDTYYIKQGRMMRSKNLDEIIKLSKELLDDNTPKTEIKTDNLIDIIVDTIYKTYDEYHEK</sequence>